<dbReference type="EMBL" id="BARU01018447">
    <property type="protein sequence ID" value="GAH56603.1"/>
    <property type="molecule type" value="Genomic_DNA"/>
</dbReference>
<dbReference type="InterPro" id="IPR007345">
    <property type="entry name" value="Polysacch_pyruvyl_Trfase"/>
</dbReference>
<proteinExistence type="predicted"/>
<evidence type="ECO:0000313" key="2">
    <source>
        <dbReference type="EMBL" id="GAH56603.1"/>
    </source>
</evidence>
<reference evidence="2" key="1">
    <citation type="journal article" date="2014" name="Front. Microbiol.">
        <title>High frequency of phylogenetically diverse reductive dehalogenase-homologous genes in deep subseafloor sedimentary metagenomes.</title>
        <authorList>
            <person name="Kawai M."/>
            <person name="Futagami T."/>
            <person name="Toyoda A."/>
            <person name="Takaki Y."/>
            <person name="Nishi S."/>
            <person name="Hori S."/>
            <person name="Arai W."/>
            <person name="Tsubouchi T."/>
            <person name="Morono Y."/>
            <person name="Uchiyama I."/>
            <person name="Ito T."/>
            <person name="Fujiyama A."/>
            <person name="Inagaki F."/>
            <person name="Takami H."/>
        </authorList>
    </citation>
    <scope>NUCLEOTIDE SEQUENCE</scope>
    <source>
        <strain evidence="2">Expedition CK06-06</strain>
    </source>
</reference>
<feature type="domain" description="Polysaccharide pyruvyl transferase" evidence="1">
    <location>
        <begin position="23"/>
        <end position="73"/>
    </location>
</feature>
<evidence type="ECO:0000259" key="1">
    <source>
        <dbReference type="Pfam" id="PF04230"/>
    </source>
</evidence>
<organism evidence="2">
    <name type="scientific">marine sediment metagenome</name>
    <dbReference type="NCBI Taxonomy" id="412755"/>
    <lineage>
        <taxon>unclassified sequences</taxon>
        <taxon>metagenomes</taxon>
        <taxon>ecological metagenomes</taxon>
    </lineage>
</organism>
<dbReference type="AlphaFoldDB" id="X1IGC0"/>
<protein>
    <recommendedName>
        <fullName evidence="1">Polysaccharide pyruvyl transferase domain-containing protein</fullName>
    </recommendedName>
</protein>
<dbReference type="Pfam" id="PF04230">
    <property type="entry name" value="PS_pyruv_trans"/>
    <property type="match status" value="1"/>
</dbReference>
<accession>X1IGC0</accession>
<comment type="caution">
    <text evidence="2">The sequence shown here is derived from an EMBL/GenBank/DDBJ whole genome shotgun (WGS) entry which is preliminary data.</text>
</comment>
<gene>
    <name evidence="2" type="ORF">S03H2_30493</name>
</gene>
<sequence length="134" mass="15330">MTKKHELGLIPHFVDKTSTYINNITNDDVLIIDIESGIENVIKQILSCNRIASSSLHGIIAADAYNIPSVWIKFSNKVIGEGFKFRDYFLSVTREDLVPLEIDANTTFEDIENKFKEYEIFIDLDKLLDVCPFI</sequence>
<name>X1IGC0_9ZZZZ</name>